<evidence type="ECO:0000256" key="1">
    <source>
        <dbReference type="PROSITE-ProRule" id="PRU00023"/>
    </source>
</evidence>
<gene>
    <name evidence="2" type="ORF">HYC85_017064</name>
</gene>
<dbReference type="PROSITE" id="PS50297">
    <property type="entry name" value="ANK_REP_REGION"/>
    <property type="match status" value="1"/>
</dbReference>
<accession>A0A7J7H502</accession>
<dbReference type="PANTHER" id="PTHR24121">
    <property type="entry name" value="NO MECHANORECEPTOR POTENTIAL C, ISOFORM D-RELATED"/>
    <property type="match status" value="1"/>
</dbReference>
<dbReference type="Proteomes" id="UP000593564">
    <property type="component" value="Unassembled WGS sequence"/>
</dbReference>
<dbReference type="InterPro" id="IPR036770">
    <property type="entry name" value="Ankyrin_rpt-contain_sf"/>
</dbReference>
<organism evidence="2 3">
    <name type="scientific">Camellia sinensis</name>
    <name type="common">Tea plant</name>
    <name type="synonym">Thea sinensis</name>
    <dbReference type="NCBI Taxonomy" id="4442"/>
    <lineage>
        <taxon>Eukaryota</taxon>
        <taxon>Viridiplantae</taxon>
        <taxon>Streptophyta</taxon>
        <taxon>Embryophyta</taxon>
        <taxon>Tracheophyta</taxon>
        <taxon>Spermatophyta</taxon>
        <taxon>Magnoliopsida</taxon>
        <taxon>eudicotyledons</taxon>
        <taxon>Gunneridae</taxon>
        <taxon>Pentapetalae</taxon>
        <taxon>asterids</taxon>
        <taxon>Ericales</taxon>
        <taxon>Theaceae</taxon>
        <taxon>Camellia</taxon>
    </lineage>
</organism>
<evidence type="ECO:0000313" key="2">
    <source>
        <dbReference type="EMBL" id="KAF5946836.1"/>
    </source>
</evidence>
<evidence type="ECO:0008006" key="4">
    <source>
        <dbReference type="Google" id="ProtNLM"/>
    </source>
</evidence>
<evidence type="ECO:0000313" key="3">
    <source>
        <dbReference type="Proteomes" id="UP000593564"/>
    </source>
</evidence>
<dbReference type="Pfam" id="PF12796">
    <property type="entry name" value="Ank_2"/>
    <property type="match status" value="1"/>
</dbReference>
<dbReference type="PANTHER" id="PTHR24121:SF22">
    <property type="entry name" value="PROTEIN ACCELERATED CELL DEATH 6-LIKE"/>
    <property type="match status" value="1"/>
</dbReference>
<protein>
    <recommendedName>
        <fullName evidence="4">PGG domain-containing protein</fullName>
    </recommendedName>
</protein>
<keyword evidence="3" id="KW-1185">Reference proteome</keyword>
<dbReference type="SUPFAM" id="SSF48403">
    <property type="entry name" value="Ankyrin repeat"/>
    <property type="match status" value="1"/>
</dbReference>
<dbReference type="PROSITE" id="PS50088">
    <property type="entry name" value="ANK_REPEAT"/>
    <property type="match status" value="1"/>
</dbReference>
<proteinExistence type="predicted"/>
<dbReference type="SMART" id="SM00248">
    <property type="entry name" value="ANK"/>
    <property type="match status" value="4"/>
</dbReference>
<sequence length="242" mass="26817">MKVTIRIPCIPHLPSRLANNFQDLKIICFTSVINLGLLAKHTTTFTHMDTSLYRAAMEGNTEILNQNKNHLKKQLTPNNNTVLHVSAQFGHIQCVMEILNMCSSTYRKANSRGNTSLHIAAREGHSIIVRALIEYANALNEELENGVGTAKDMMRMSSKAKDTTLHEAVKNHYPIAVQSLTQEDPEFCHPANNVETPLYLVVERGYVRLVFVILETCTIPAYGGPGGRIALNSAIIHNLEGG</sequence>
<reference evidence="3" key="1">
    <citation type="journal article" date="2020" name="Nat. Commun.">
        <title>Genome assembly of wild tea tree DASZ reveals pedigree and selection history of tea varieties.</title>
        <authorList>
            <person name="Zhang W."/>
            <person name="Zhang Y."/>
            <person name="Qiu H."/>
            <person name="Guo Y."/>
            <person name="Wan H."/>
            <person name="Zhang X."/>
            <person name="Scossa F."/>
            <person name="Alseekh S."/>
            <person name="Zhang Q."/>
            <person name="Wang P."/>
            <person name="Xu L."/>
            <person name="Schmidt M.H."/>
            <person name="Jia X."/>
            <person name="Li D."/>
            <person name="Zhu A."/>
            <person name="Guo F."/>
            <person name="Chen W."/>
            <person name="Ni D."/>
            <person name="Usadel B."/>
            <person name="Fernie A.R."/>
            <person name="Wen W."/>
        </authorList>
    </citation>
    <scope>NUCLEOTIDE SEQUENCE [LARGE SCALE GENOMIC DNA]</scope>
    <source>
        <strain evidence="3">cv. G240</strain>
    </source>
</reference>
<dbReference type="EMBL" id="JACBKZ010000007">
    <property type="protein sequence ID" value="KAF5946836.1"/>
    <property type="molecule type" value="Genomic_DNA"/>
</dbReference>
<feature type="repeat" description="ANK" evidence="1">
    <location>
        <begin position="112"/>
        <end position="144"/>
    </location>
</feature>
<comment type="caution">
    <text evidence="2">The sequence shown here is derived from an EMBL/GenBank/DDBJ whole genome shotgun (WGS) entry which is preliminary data.</text>
</comment>
<dbReference type="Gene3D" id="1.25.40.20">
    <property type="entry name" value="Ankyrin repeat-containing domain"/>
    <property type="match status" value="1"/>
</dbReference>
<keyword evidence="1" id="KW-0040">ANK repeat</keyword>
<dbReference type="AlphaFoldDB" id="A0A7J7H502"/>
<reference evidence="2 3" key="2">
    <citation type="submission" date="2020-07" db="EMBL/GenBank/DDBJ databases">
        <title>Genome assembly of wild tea tree DASZ reveals pedigree and selection history of tea varieties.</title>
        <authorList>
            <person name="Zhang W."/>
        </authorList>
    </citation>
    <scope>NUCLEOTIDE SEQUENCE [LARGE SCALE GENOMIC DNA]</scope>
    <source>
        <strain evidence="3">cv. G240</strain>
        <tissue evidence="2">Leaf</tissue>
    </source>
</reference>
<name>A0A7J7H502_CAMSI</name>
<dbReference type="InterPro" id="IPR002110">
    <property type="entry name" value="Ankyrin_rpt"/>
</dbReference>